<keyword evidence="3" id="KW-0813">Transport</keyword>
<dbReference type="InterPro" id="IPR017871">
    <property type="entry name" value="ABC_transporter-like_CS"/>
</dbReference>
<reference evidence="14 15" key="1">
    <citation type="submission" date="2018-05" db="EMBL/GenBank/DDBJ databases">
        <title>Acuticoccus sediminis sp. nov., isolated from deep-sea sediment of Indian Ocean.</title>
        <authorList>
            <person name="Liu X."/>
            <person name="Lai Q."/>
            <person name="Du Y."/>
            <person name="Sun F."/>
            <person name="Zhang X."/>
            <person name="Wang S."/>
            <person name="Shao Z."/>
        </authorList>
    </citation>
    <scope>NUCLEOTIDE SEQUENCE [LARGE SCALE GENOMIC DNA]</scope>
    <source>
        <strain evidence="14 15">PTG4-2</strain>
    </source>
</reference>
<protein>
    <submittedName>
        <fullName evidence="14">ABC transporter permease</fullName>
    </submittedName>
</protein>
<keyword evidence="6 11" id="KW-0812">Transmembrane</keyword>
<proteinExistence type="inferred from homology"/>
<dbReference type="InterPro" id="IPR036640">
    <property type="entry name" value="ABC1_TM_sf"/>
</dbReference>
<dbReference type="PROSITE" id="PS00211">
    <property type="entry name" value="ABC_TRANSPORTER_1"/>
    <property type="match status" value="1"/>
</dbReference>
<organism evidence="14 15">
    <name type="scientific">Acuticoccus sediminis</name>
    <dbReference type="NCBI Taxonomy" id="2184697"/>
    <lineage>
        <taxon>Bacteria</taxon>
        <taxon>Pseudomonadati</taxon>
        <taxon>Pseudomonadota</taxon>
        <taxon>Alphaproteobacteria</taxon>
        <taxon>Hyphomicrobiales</taxon>
        <taxon>Amorphaceae</taxon>
        <taxon>Acuticoccus</taxon>
    </lineage>
</organism>
<dbReference type="Pfam" id="PF00664">
    <property type="entry name" value="ABC_membrane"/>
    <property type="match status" value="1"/>
</dbReference>
<evidence type="ECO:0000256" key="9">
    <source>
        <dbReference type="ARBA" id="ARBA00022989"/>
    </source>
</evidence>
<evidence type="ECO:0000256" key="8">
    <source>
        <dbReference type="ARBA" id="ARBA00022840"/>
    </source>
</evidence>
<dbReference type="Proteomes" id="UP000249590">
    <property type="component" value="Unassembled WGS sequence"/>
</dbReference>
<evidence type="ECO:0000256" key="5">
    <source>
        <dbReference type="ARBA" id="ARBA00022597"/>
    </source>
</evidence>
<evidence type="ECO:0000256" key="3">
    <source>
        <dbReference type="ARBA" id="ARBA00022448"/>
    </source>
</evidence>
<evidence type="ECO:0000313" key="15">
    <source>
        <dbReference type="Proteomes" id="UP000249590"/>
    </source>
</evidence>
<keyword evidence="15" id="KW-1185">Reference proteome</keyword>
<dbReference type="AlphaFoldDB" id="A0A8B2NM35"/>
<gene>
    <name evidence="14" type="ORF">DLJ53_23495</name>
</gene>
<evidence type="ECO:0000256" key="11">
    <source>
        <dbReference type="SAM" id="Phobius"/>
    </source>
</evidence>
<evidence type="ECO:0000256" key="2">
    <source>
        <dbReference type="ARBA" id="ARBA00005417"/>
    </source>
</evidence>
<feature type="transmembrane region" description="Helical" evidence="11">
    <location>
        <begin position="261"/>
        <end position="283"/>
    </location>
</feature>
<dbReference type="SUPFAM" id="SSF52540">
    <property type="entry name" value="P-loop containing nucleoside triphosphate hydrolases"/>
    <property type="match status" value="1"/>
</dbReference>
<evidence type="ECO:0000259" key="13">
    <source>
        <dbReference type="PROSITE" id="PS50929"/>
    </source>
</evidence>
<dbReference type="EMBL" id="QHHQ01000005">
    <property type="protein sequence ID" value="RAH99600.1"/>
    <property type="molecule type" value="Genomic_DNA"/>
</dbReference>
<feature type="transmembrane region" description="Helical" evidence="11">
    <location>
        <begin position="153"/>
        <end position="171"/>
    </location>
</feature>
<comment type="subcellular location">
    <subcellularLocation>
        <location evidence="1">Cell membrane</location>
        <topology evidence="1">Multi-pass membrane protein</topology>
    </subcellularLocation>
</comment>
<keyword evidence="10 11" id="KW-0472">Membrane</keyword>
<dbReference type="SMART" id="SM00382">
    <property type="entry name" value="AAA"/>
    <property type="match status" value="1"/>
</dbReference>
<dbReference type="InterPro" id="IPR003593">
    <property type="entry name" value="AAA+_ATPase"/>
</dbReference>
<dbReference type="PROSITE" id="PS50893">
    <property type="entry name" value="ABC_TRANSPORTER_2"/>
    <property type="match status" value="1"/>
</dbReference>
<dbReference type="InterPro" id="IPR003439">
    <property type="entry name" value="ABC_transporter-like_ATP-bd"/>
</dbReference>
<feature type="transmembrane region" description="Helical" evidence="11">
    <location>
        <begin position="69"/>
        <end position="89"/>
    </location>
</feature>
<dbReference type="GO" id="GO:0005886">
    <property type="term" value="C:plasma membrane"/>
    <property type="evidence" value="ECO:0007669"/>
    <property type="project" value="UniProtKB-SubCell"/>
</dbReference>
<evidence type="ECO:0000259" key="12">
    <source>
        <dbReference type="PROSITE" id="PS50893"/>
    </source>
</evidence>
<dbReference type="OrthoDB" id="9808328at2"/>
<dbReference type="PANTHER" id="PTHR43394:SF1">
    <property type="entry name" value="ATP-BINDING CASSETTE SUB-FAMILY B MEMBER 10, MITOCHONDRIAL"/>
    <property type="match status" value="1"/>
</dbReference>
<keyword evidence="4" id="KW-1003">Cell membrane</keyword>
<evidence type="ECO:0000256" key="7">
    <source>
        <dbReference type="ARBA" id="ARBA00022741"/>
    </source>
</evidence>
<feature type="domain" description="ABC transmembrane type-1" evidence="13">
    <location>
        <begin position="37"/>
        <end position="318"/>
    </location>
</feature>
<comment type="similarity">
    <text evidence="2">Belongs to the ABC transporter superfamily.</text>
</comment>
<keyword evidence="9 11" id="KW-1133">Transmembrane helix</keyword>
<evidence type="ECO:0000256" key="1">
    <source>
        <dbReference type="ARBA" id="ARBA00004651"/>
    </source>
</evidence>
<dbReference type="InterPro" id="IPR011527">
    <property type="entry name" value="ABC1_TM_dom"/>
</dbReference>
<dbReference type="FunFam" id="3.40.50.300:FF:000221">
    <property type="entry name" value="Multidrug ABC transporter ATP-binding protein"/>
    <property type="match status" value="1"/>
</dbReference>
<dbReference type="Pfam" id="PF00005">
    <property type="entry name" value="ABC_tran"/>
    <property type="match status" value="1"/>
</dbReference>
<keyword evidence="8" id="KW-0067">ATP-binding</keyword>
<dbReference type="Gene3D" id="1.20.1560.10">
    <property type="entry name" value="ABC transporter type 1, transmembrane domain"/>
    <property type="match status" value="1"/>
</dbReference>
<comment type="caution">
    <text evidence="14">The sequence shown here is derived from an EMBL/GenBank/DDBJ whole genome shotgun (WGS) entry which is preliminary data.</text>
</comment>
<name>A0A8B2NM35_9HYPH</name>
<dbReference type="PANTHER" id="PTHR43394">
    <property type="entry name" value="ATP-DEPENDENT PERMEASE MDL1, MITOCHONDRIAL"/>
    <property type="match status" value="1"/>
</dbReference>
<keyword evidence="7" id="KW-0547">Nucleotide-binding</keyword>
<dbReference type="RefSeq" id="WP_111349962.1">
    <property type="nucleotide sequence ID" value="NZ_QHHQ01000005.1"/>
</dbReference>
<dbReference type="PROSITE" id="PS50929">
    <property type="entry name" value="ABC_TM1F"/>
    <property type="match status" value="1"/>
</dbReference>
<dbReference type="SUPFAM" id="SSF90123">
    <property type="entry name" value="ABC transporter transmembrane region"/>
    <property type="match status" value="1"/>
</dbReference>
<feature type="domain" description="ABC transporter" evidence="12">
    <location>
        <begin position="352"/>
        <end position="586"/>
    </location>
</feature>
<dbReference type="GO" id="GO:0005524">
    <property type="term" value="F:ATP binding"/>
    <property type="evidence" value="ECO:0007669"/>
    <property type="project" value="UniProtKB-KW"/>
</dbReference>
<evidence type="ECO:0000256" key="10">
    <source>
        <dbReference type="ARBA" id="ARBA00023136"/>
    </source>
</evidence>
<dbReference type="CDD" id="cd18552">
    <property type="entry name" value="ABC_6TM_MsbA_like"/>
    <property type="match status" value="1"/>
</dbReference>
<feature type="transmembrane region" description="Helical" evidence="11">
    <location>
        <begin position="177"/>
        <end position="194"/>
    </location>
</feature>
<evidence type="ECO:0000256" key="6">
    <source>
        <dbReference type="ARBA" id="ARBA00022692"/>
    </source>
</evidence>
<dbReference type="InterPro" id="IPR039421">
    <property type="entry name" value="Type_1_exporter"/>
</dbReference>
<keyword evidence="5" id="KW-0762">Sugar transport</keyword>
<evidence type="ECO:0000313" key="14">
    <source>
        <dbReference type="EMBL" id="RAH99600.1"/>
    </source>
</evidence>
<dbReference type="GO" id="GO:0015421">
    <property type="term" value="F:ABC-type oligopeptide transporter activity"/>
    <property type="evidence" value="ECO:0007669"/>
    <property type="project" value="TreeGrafter"/>
</dbReference>
<sequence>MKGTAPAVSASAVPPRNWPLAVRLWNDHIREHRSKILLSLVAVAFVAASTSLYPVLINWAFQALSERSSWAISTLPWLVLVAAGVRGMATYAQVALTQQAVTQIEADMQKRLYRTLVEADLTSITAHTPAAWTQRFTTDLVFVRSALTRLVNILVREGLTVVALFATMFYLDWMLTLIAVTIVPFALIPVSRIGKRLRRVSRRTQERTGDMASLTSETFSAARVVKTYRLEDYLSEQADNSFEMLKRLRYKSMIQKGRVDPLMECVGGVAVALVLGFVGWRIMSGQSTVGEFSGFLGALLIAAQPMRALGNLATIVQEGFAALHRYYAVIDEPVTVTDHPGAKPASFGADTVSIESVSFSYGDSAPALFDVSFEAQAGETTAIVGRSGAGKSTVFNLIPRLYDPSSGRVVIGGEDIAGVTLASLRERIAIVSQDVVIFNDTVGANIALGRPGATATEIEDAARLAGAHDFIMRDPLGYDAPAGDRGSNYSGGERQRIALARAFLKDAPILLLDEATSALDAESEQIVREALARLTRGRTTLVIAHRLATVRAAEKIVVLDGGRVAEIGTHDALVAAGGLYARFHRLQLQAD</sequence>
<dbReference type="InterPro" id="IPR027417">
    <property type="entry name" value="P-loop_NTPase"/>
</dbReference>
<evidence type="ECO:0000256" key="4">
    <source>
        <dbReference type="ARBA" id="ARBA00022475"/>
    </source>
</evidence>
<dbReference type="Gene3D" id="3.40.50.300">
    <property type="entry name" value="P-loop containing nucleotide triphosphate hydrolases"/>
    <property type="match status" value="1"/>
</dbReference>
<accession>A0A8B2NM35</accession>
<dbReference type="GO" id="GO:0016887">
    <property type="term" value="F:ATP hydrolysis activity"/>
    <property type="evidence" value="ECO:0007669"/>
    <property type="project" value="InterPro"/>
</dbReference>
<feature type="transmembrane region" description="Helical" evidence="11">
    <location>
        <begin position="36"/>
        <end position="57"/>
    </location>
</feature>